<keyword evidence="4" id="KW-1185">Reference proteome</keyword>
<proteinExistence type="predicted"/>
<dbReference type="PANTHER" id="PTHR44329">
    <property type="entry name" value="SERINE/THREONINE-PROTEIN KINASE TNNI3K-RELATED"/>
    <property type="match status" value="1"/>
</dbReference>
<dbReference type="InterPro" id="IPR017441">
    <property type="entry name" value="Protein_kinase_ATP_BS"/>
</dbReference>
<organism evidence="3 4">
    <name type="scientific">Chlorella ohadii</name>
    <dbReference type="NCBI Taxonomy" id="2649997"/>
    <lineage>
        <taxon>Eukaryota</taxon>
        <taxon>Viridiplantae</taxon>
        <taxon>Chlorophyta</taxon>
        <taxon>core chlorophytes</taxon>
        <taxon>Trebouxiophyceae</taxon>
        <taxon>Chlorellales</taxon>
        <taxon>Chlorellaceae</taxon>
        <taxon>Chlorella clade</taxon>
        <taxon>Chlorella</taxon>
    </lineage>
</organism>
<name>A0AAD5DJD6_9CHLO</name>
<keyword evidence="1" id="KW-0547">Nucleotide-binding</keyword>
<dbReference type="Gene3D" id="1.10.510.10">
    <property type="entry name" value="Transferase(Phosphotransferase) domain 1"/>
    <property type="match status" value="2"/>
</dbReference>
<dbReference type="InterPro" id="IPR001245">
    <property type="entry name" value="Ser-Thr/Tyr_kinase_cat_dom"/>
</dbReference>
<dbReference type="PROSITE" id="PS50011">
    <property type="entry name" value="PROTEIN_KINASE_DOM"/>
    <property type="match status" value="1"/>
</dbReference>
<evidence type="ECO:0000256" key="1">
    <source>
        <dbReference type="PROSITE-ProRule" id="PRU10141"/>
    </source>
</evidence>
<keyword evidence="1" id="KW-0067">ATP-binding</keyword>
<dbReference type="Gene3D" id="3.30.200.20">
    <property type="entry name" value="Phosphorylase Kinase, domain 1"/>
    <property type="match status" value="1"/>
</dbReference>
<dbReference type="EMBL" id="JADXDR010000154">
    <property type="protein sequence ID" value="KAI7837384.1"/>
    <property type="molecule type" value="Genomic_DNA"/>
</dbReference>
<evidence type="ECO:0000259" key="2">
    <source>
        <dbReference type="PROSITE" id="PS50011"/>
    </source>
</evidence>
<dbReference type="InterPro" id="IPR011009">
    <property type="entry name" value="Kinase-like_dom_sf"/>
</dbReference>
<dbReference type="InterPro" id="IPR000719">
    <property type="entry name" value="Prot_kinase_dom"/>
</dbReference>
<dbReference type="GO" id="GO:0004674">
    <property type="term" value="F:protein serine/threonine kinase activity"/>
    <property type="evidence" value="ECO:0007669"/>
    <property type="project" value="TreeGrafter"/>
</dbReference>
<comment type="caution">
    <text evidence="3">The sequence shown here is derived from an EMBL/GenBank/DDBJ whole genome shotgun (WGS) entry which is preliminary data.</text>
</comment>
<dbReference type="InterPro" id="IPR051681">
    <property type="entry name" value="Ser/Thr_Kinases-Pseudokinases"/>
</dbReference>
<protein>
    <recommendedName>
        <fullName evidence="2">Protein kinase domain-containing protein</fullName>
    </recommendedName>
</protein>
<sequence length="325" mass="35779">MLLFISSYLGTHPHSSAQHQQAVPLPSGGSANGGSGTIELRTDARVWEVQWPELTIVRLIGQGSYGSVYLAEWNQTQVAVKVLVGRDCIVNGQLELPDKVAHDLHAEAAVMSHMRHPNIVQFMGLVALPPALITEYCSRGSLYDCLAAARQHAEAATQLTWARRLGMAIDAGTGLLYLQRRNIIHRDDFNLSKLLSGARPESSHTTGGVMNPMWLAPEVMNADTPTAAGDVYSFGMVMYELLTWRLPWSFSQLSPFKVIATIRQGGRPEVPPREALPGPDTAGWTGLDDYVQLMQECWSQRPDARPTFDEVVGRLRRLLDGAPRS</sequence>
<dbReference type="PIRSF" id="PIRSF000654">
    <property type="entry name" value="Integrin-linked_kinase"/>
    <property type="match status" value="1"/>
</dbReference>
<reference evidence="3" key="1">
    <citation type="submission" date="2020-11" db="EMBL/GenBank/DDBJ databases">
        <title>Chlorella ohadii genome sequencing and assembly.</title>
        <authorList>
            <person name="Murik O."/>
            <person name="Treves H."/>
            <person name="Kedem I."/>
            <person name="Shotland Y."/>
            <person name="Kaplan A."/>
        </authorList>
    </citation>
    <scope>NUCLEOTIDE SEQUENCE</scope>
    <source>
        <strain evidence="3">1</strain>
    </source>
</reference>
<evidence type="ECO:0000313" key="4">
    <source>
        <dbReference type="Proteomes" id="UP001205105"/>
    </source>
</evidence>
<dbReference type="Proteomes" id="UP001205105">
    <property type="component" value="Unassembled WGS sequence"/>
</dbReference>
<dbReference type="AlphaFoldDB" id="A0AAD5DJD6"/>
<evidence type="ECO:0000313" key="3">
    <source>
        <dbReference type="EMBL" id="KAI7837384.1"/>
    </source>
</evidence>
<dbReference type="SUPFAM" id="SSF56112">
    <property type="entry name" value="Protein kinase-like (PK-like)"/>
    <property type="match status" value="1"/>
</dbReference>
<dbReference type="GO" id="GO:0005524">
    <property type="term" value="F:ATP binding"/>
    <property type="evidence" value="ECO:0007669"/>
    <property type="project" value="UniProtKB-UniRule"/>
</dbReference>
<dbReference type="Pfam" id="PF07714">
    <property type="entry name" value="PK_Tyr_Ser-Thr"/>
    <property type="match status" value="2"/>
</dbReference>
<feature type="domain" description="Protein kinase" evidence="2">
    <location>
        <begin position="54"/>
        <end position="319"/>
    </location>
</feature>
<feature type="binding site" evidence="1">
    <location>
        <position position="81"/>
    </location>
    <ligand>
        <name>ATP</name>
        <dbReference type="ChEBI" id="CHEBI:30616"/>
    </ligand>
</feature>
<dbReference type="PROSITE" id="PS00107">
    <property type="entry name" value="PROTEIN_KINASE_ATP"/>
    <property type="match status" value="1"/>
</dbReference>
<dbReference type="PANTHER" id="PTHR44329:SF289">
    <property type="entry name" value="SERINE_THREONINE-PROTEIN KINASE VIK"/>
    <property type="match status" value="1"/>
</dbReference>
<gene>
    <name evidence="3" type="ORF">COHA_008751</name>
</gene>
<accession>A0AAD5DJD6</accession>